<dbReference type="InterPro" id="IPR051261">
    <property type="entry name" value="NLR"/>
</dbReference>
<evidence type="ECO:0000256" key="1">
    <source>
        <dbReference type="ARBA" id="ARBA00022614"/>
    </source>
</evidence>
<dbReference type="InterPro" id="IPR001870">
    <property type="entry name" value="B30.2/SPRY"/>
</dbReference>
<proteinExistence type="predicted"/>
<dbReference type="SUPFAM" id="SSF52047">
    <property type="entry name" value="RNI-like"/>
    <property type="match status" value="1"/>
</dbReference>
<keyword evidence="6" id="KW-1185">Reference proteome</keyword>
<dbReference type="EMBL" id="CAJRST010036666">
    <property type="protein sequence ID" value="CAG5993716.1"/>
    <property type="molecule type" value="Genomic_DNA"/>
</dbReference>
<organism evidence="5 6">
    <name type="scientific">Menidia menidia</name>
    <name type="common">Atlantic silverside</name>
    <dbReference type="NCBI Taxonomy" id="238744"/>
    <lineage>
        <taxon>Eukaryota</taxon>
        <taxon>Metazoa</taxon>
        <taxon>Chordata</taxon>
        <taxon>Craniata</taxon>
        <taxon>Vertebrata</taxon>
        <taxon>Euteleostomi</taxon>
        <taxon>Actinopterygii</taxon>
        <taxon>Neopterygii</taxon>
        <taxon>Teleostei</taxon>
        <taxon>Neoteleostei</taxon>
        <taxon>Acanthomorphata</taxon>
        <taxon>Ovalentaria</taxon>
        <taxon>Atherinomorphae</taxon>
        <taxon>Atheriniformes</taxon>
        <taxon>Atherinopsidae</taxon>
        <taxon>Menidiinae</taxon>
        <taxon>Menidia</taxon>
    </lineage>
</organism>
<dbReference type="Pfam" id="PF00622">
    <property type="entry name" value="SPRY"/>
    <property type="match status" value="1"/>
</dbReference>
<dbReference type="InterPro" id="IPR006574">
    <property type="entry name" value="PRY"/>
</dbReference>
<dbReference type="OrthoDB" id="8436226at2759"/>
<reference evidence="5" key="1">
    <citation type="submission" date="2021-05" db="EMBL/GenBank/DDBJ databases">
        <authorList>
            <person name="Tigano A."/>
        </authorList>
    </citation>
    <scope>NUCLEOTIDE SEQUENCE</scope>
</reference>
<dbReference type="SUPFAM" id="SSF49899">
    <property type="entry name" value="Concanavalin A-like lectins/glucanases"/>
    <property type="match status" value="1"/>
</dbReference>
<dbReference type="InterPro" id="IPR001611">
    <property type="entry name" value="Leu-rich_rpt"/>
</dbReference>
<feature type="compositionally biased region" description="Basic and acidic residues" evidence="3">
    <location>
        <begin position="14"/>
        <end position="28"/>
    </location>
</feature>
<dbReference type="Proteomes" id="UP000677803">
    <property type="component" value="Unassembled WGS sequence"/>
</dbReference>
<comment type="caution">
    <text evidence="5">The sequence shown here is derived from an EMBL/GenBank/DDBJ whole genome shotgun (WGS) entry which is preliminary data.</text>
</comment>
<dbReference type="PRINTS" id="PR01407">
    <property type="entry name" value="BUTYPHLNCDUF"/>
</dbReference>
<name>A0A8S4BTY5_9TELE</name>
<dbReference type="InterPro" id="IPR003877">
    <property type="entry name" value="SPRY_dom"/>
</dbReference>
<dbReference type="InterPro" id="IPR032675">
    <property type="entry name" value="LRR_dom_sf"/>
</dbReference>
<dbReference type="InterPro" id="IPR006553">
    <property type="entry name" value="Leu-rich_rpt_Cys-con_subtyp"/>
</dbReference>
<dbReference type="PROSITE" id="PS50188">
    <property type="entry name" value="B302_SPRY"/>
    <property type="match status" value="1"/>
</dbReference>
<dbReference type="Pfam" id="PF13765">
    <property type="entry name" value="PRY"/>
    <property type="match status" value="1"/>
</dbReference>
<dbReference type="InterPro" id="IPR043136">
    <property type="entry name" value="B30.2/SPRY_sf"/>
</dbReference>
<keyword evidence="2" id="KW-0677">Repeat</keyword>
<dbReference type="Pfam" id="PF13516">
    <property type="entry name" value="LRR_6"/>
    <property type="match status" value="2"/>
</dbReference>
<sequence length="452" mass="48723">MRQRDDDQGGEASSEEHQSRAKAERSSQSKESPLQFGGQSPSSDEPELPLCPELKGLEGLDPERCKTLLKVLLSLLRRITLSFCNLSERGVDALASLLSSDSSGLRELDLSNHSLPDAGLRRLSAALSIPDCKLETLRLSGCSLSDRSLADLGLPSGRLRELDLSSNRLLDAGVQLLTAGMQRTPSSLDSLRLSECQLSEGSCEALSGLLSSGSSSLSRLDLSNNNLRDSGVRRLSVGIGSPRCRLETLRVKPGGVQWSRPDLRKYSCELRVDANTVNPHVKLSEGGRRLAFSEEGQDYPPHADRFEKDHQLLCAGPLTGRRYWEVEVAGGVHVSVSCGGPGRSGGGGNNNGWFGGSGRSWSLYSCPGGFSAWHNKKGVSIPWASSPSGSPRRVGVYVDREAARVSFYRVLSGALTHLHTFRTTSAEPLYAGFGLWTWSDLPRGSSVTLCSV</sequence>
<dbReference type="PANTHER" id="PTHR24106">
    <property type="entry name" value="NACHT, LRR AND CARD DOMAINS-CONTAINING"/>
    <property type="match status" value="1"/>
</dbReference>
<dbReference type="InterPro" id="IPR003879">
    <property type="entry name" value="Butyrophylin_SPRY"/>
</dbReference>
<evidence type="ECO:0000313" key="5">
    <source>
        <dbReference type="EMBL" id="CAG5993716.1"/>
    </source>
</evidence>
<dbReference type="SMART" id="SM00589">
    <property type="entry name" value="PRY"/>
    <property type="match status" value="1"/>
</dbReference>
<dbReference type="SMART" id="SM00368">
    <property type="entry name" value="LRR_RI"/>
    <property type="match status" value="6"/>
</dbReference>
<feature type="compositionally biased region" description="Polar residues" evidence="3">
    <location>
        <begin position="29"/>
        <end position="43"/>
    </location>
</feature>
<accession>A0A8S4BTY5</accession>
<dbReference type="Gene3D" id="2.60.120.920">
    <property type="match status" value="1"/>
</dbReference>
<evidence type="ECO:0000313" key="6">
    <source>
        <dbReference type="Proteomes" id="UP000677803"/>
    </source>
</evidence>
<evidence type="ECO:0000259" key="4">
    <source>
        <dbReference type="PROSITE" id="PS50188"/>
    </source>
</evidence>
<gene>
    <name evidence="5" type="ORF">MMEN_LOCUS17842</name>
</gene>
<protein>
    <submittedName>
        <fullName evidence="5">(Atlantic silverside) hypothetical protein</fullName>
    </submittedName>
</protein>
<dbReference type="Gene3D" id="3.80.10.10">
    <property type="entry name" value="Ribonuclease Inhibitor"/>
    <property type="match status" value="1"/>
</dbReference>
<dbReference type="InterPro" id="IPR013320">
    <property type="entry name" value="ConA-like_dom_sf"/>
</dbReference>
<feature type="domain" description="B30.2/SPRY" evidence="4">
    <location>
        <begin position="250"/>
        <end position="452"/>
    </location>
</feature>
<dbReference type="AlphaFoldDB" id="A0A8S4BTY5"/>
<dbReference type="SMART" id="SM00367">
    <property type="entry name" value="LRR_CC"/>
    <property type="match status" value="5"/>
</dbReference>
<evidence type="ECO:0000256" key="2">
    <source>
        <dbReference type="ARBA" id="ARBA00022737"/>
    </source>
</evidence>
<evidence type="ECO:0000256" key="3">
    <source>
        <dbReference type="SAM" id="MobiDB-lite"/>
    </source>
</evidence>
<keyword evidence="1" id="KW-0433">Leucine-rich repeat</keyword>
<feature type="region of interest" description="Disordered" evidence="3">
    <location>
        <begin position="1"/>
        <end position="50"/>
    </location>
</feature>